<dbReference type="Gene3D" id="1.10.238.10">
    <property type="entry name" value="EF-hand"/>
    <property type="match status" value="2"/>
</dbReference>
<dbReference type="Proteomes" id="UP000660262">
    <property type="component" value="Unassembled WGS sequence"/>
</dbReference>
<dbReference type="OrthoDB" id="26525at2759"/>
<sequence>MRWVREEEKEMAPGERPIITEPDGSFKVMVPSAYDRWRMSLKDKRGNQLSQEDVDTIAFNGLITALKDRIYQKGPFAITNHFQVLDVDGSGSLEPDEFFAALSAMNLGPGLNKKVSDLLLEKVDKDGSGSLDYVEFTDAIRMGRVDYVKPQGRHRCGPDPDAPFGEIGHRTPWGIMADAGRNLDVFDKKINSMFRDLGEVFERFDTNGSGEIDFNEFGAAMREMNRKKGLNLSEEEIARLFKVADDDRSGAISYAEFVKGFSGAGGRRFIPEFLKPKGIRSSMAGPIWDHRQPHPFTNPSMFERKTARYRGSNLGLGVSEYEPPQPPNF</sequence>
<dbReference type="EMBL" id="BNJQ01000039">
    <property type="protein sequence ID" value="GHP12172.1"/>
    <property type="molecule type" value="Genomic_DNA"/>
</dbReference>
<dbReference type="AlphaFoldDB" id="A0A830HY43"/>
<proteinExistence type="predicted"/>
<feature type="domain" description="EF-hand" evidence="2">
    <location>
        <begin position="111"/>
        <end position="146"/>
    </location>
</feature>
<keyword evidence="1" id="KW-0106">Calcium</keyword>
<name>A0A830HY43_9CHLO</name>
<dbReference type="SMART" id="SM00054">
    <property type="entry name" value="EFh"/>
    <property type="match status" value="4"/>
</dbReference>
<evidence type="ECO:0000256" key="1">
    <source>
        <dbReference type="ARBA" id="ARBA00022837"/>
    </source>
</evidence>
<dbReference type="GO" id="GO:0005509">
    <property type="term" value="F:calcium ion binding"/>
    <property type="evidence" value="ECO:0007669"/>
    <property type="project" value="InterPro"/>
</dbReference>
<evidence type="ECO:0000313" key="3">
    <source>
        <dbReference type="EMBL" id="GHP12172.1"/>
    </source>
</evidence>
<dbReference type="PROSITE" id="PS50222">
    <property type="entry name" value="EF_HAND_2"/>
    <property type="match status" value="4"/>
</dbReference>
<comment type="caution">
    <text evidence="3">The sequence shown here is derived from an EMBL/GenBank/DDBJ whole genome shotgun (WGS) entry which is preliminary data.</text>
</comment>
<dbReference type="Pfam" id="PF13499">
    <property type="entry name" value="EF-hand_7"/>
    <property type="match status" value="2"/>
</dbReference>
<gene>
    <name evidence="3" type="ORF">PPROV_001090000</name>
</gene>
<reference evidence="3" key="1">
    <citation type="submission" date="2020-10" db="EMBL/GenBank/DDBJ databases">
        <title>Unveiling of a novel bifunctional photoreceptor, Dualchrome1, isolated from a cosmopolitan green alga.</title>
        <authorList>
            <person name="Suzuki S."/>
            <person name="Kawachi M."/>
        </authorList>
    </citation>
    <scope>NUCLEOTIDE SEQUENCE</scope>
    <source>
        <strain evidence="3">NIES 2893</strain>
    </source>
</reference>
<dbReference type="InterPro" id="IPR052591">
    <property type="entry name" value="CML21-like"/>
</dbReference>
<feature type="domain" description="EF-hand" evidence="2">
    <location>
        <begin position="192"/>
        <end position="227"/>
    </location>
</feature>
<dbReference type="InterPro" id="IPR018247">
    <property type="entry name" value="EF_Hand_1_Ca_BS"/>
</dbReference>
<accession>A0A830HY43</accession>
<protein>
    <recommendedName>
        <fullName evidence="2">EF-hand domain-containing protein</fullName>
    </recommendedName>
</protein>
<organism evidence="3 4">
    <name type="scientific">Pycnococcus provasolii</name>
    <dbReference type="NCBI Taxonomy" id="41880"/>
    <lineage>
        <taxon>Eukaryota</taxon>
        <taxon>Viridiplantae</taxon>
        <taxon>Chlorophyta</taxon>
        <taxon>Pseudoscourfieldiophyceae</taxon>
        <taxon>Pseudoscourfieldiales</taxon>
        <taxon>Pycnococcaceae</taxon>
        <taxon>Pycnococcus</taxon>
    </lineage>
</organism>
<keyword evidence="4" id="KW-1185">Reference proteome</keyword>
<dbReference type="SUPFAM" id="SSF47473">
    <property type="entry name" value="EF-hand"/>
    <property type="match status" value="1"/>
</dbReference>
<feature type="domain" description="EF-hand" evidence="2">
    <location>
        <begin position="232"/>
        <end position="267"/>
    </location>
</feature>
<feature type="domain" description="EF-hand" evidence="2">
    <location>
        <begin position="82"/>
        <end position="108"/>
    </location>
</feature>
<dbReference type="PROSITE" id="PS00018">
    <property type="entry name" value="EF_HAND_1"/>
    <property type="match status" value="4"/>
</dbReference>
<evidence type="ECO:0000259" key="2">
    <source>
        <dbReference type="PROSITE" id="PS50222"/>
    </source>
</evidence>
<dbReference type="InterPro" id="IPR011992">
    <property type="entry name" value="EF-hand-dom_pair"/>
</dbReference>
<dbReference type="InterPro" id="IPR002048">
    <property type="entry name" value="EF_hand_dom"/>
</dbReference>
<dbReference type="PANTHER" id="PTHR23064">
    <property type="entry name" value="TROPONIN"/>
    <property type="match status" value="1"/>
</dbReference>
<evidence type="ECO:0000313" key="4">
    <source>
        <dbReference type="Proteomes" id="UP000660262"/>
    </source>
</evidence>
<dbReference type="CDD" id="cd00051">
    <property type="entry name" value="EFh"/>
    <property type="match status" value="1"/>
</dbReference>